<dbReference type="Proteomes" id="UP000887572">
    <property type="component" value="Unplaced"/>
</dbReference>
<feature type="region of interest" description="Disordered" evidence="1">
    <location>
        <begin position="169"/>
        <end position="234"/>
    </location>
</feature>
<proteinExistence type="predicted"/>
<evidence type="ECO:0000313" key="2">
    <source>
        <dbReference type="Proteomes" id="UP000887572"/>
    </source>
</evidence>
<protein>
    <submittedName>
        <fullName evidence="3">Uncharacterized protein</fullName>
    </submittedName>
</protein>
<feature type="compositionally biased region" description="Polar residues" evidence="1">
    <location>
        <begin position="200"/>
        <end position="221"/>
    </location>
</feature>
<reference evidence="3" key="1">
    <citation type="submission" date="2022-11" db="UniProtKB">
        <authorList>
            <consortium name="WormBaseParasite"/>
        </authorList>
    </citation>
    <scope>IDENTIFICATION</scope>
</reference>
<name>A0A914IBX7_GLORO</name>
<evidence type="ECO:0000256" key="1">
    <source>
        <dbReference type="SAM" id="MobiDB-lite"/>
    </source>
</evidence>
<sequence length="234" mass="26136">MSITNDSATNHLNGNDNNGSTQFAAAAIDPIKRGSESSNGIGTKVMPQQCNVLRDDETRALLMTTTSTVFNPARPHLRKSAVIFIDPESHRSFVTSKAKNWNCLWSTQKMQLDHLRQSENKEIRQRSGQDRLPCGNASHQAIRAGPYSTTATKTCETYSKQAEWNYPSHKHAQSTYRDQPDNQHFPGASNEWEKHHDSVQSRTGIQTRHSRLPQLQVQPAQTHIGVGKQSSSSC</sequence>
<organism evidence="2 3">
    <name type="scientific">Globodera rostochiensis</name>
    <name type="common">Golden nematode worm</name>
    <name type="synonym">Heterodera rostochiensis</name>
    <dbReference type="NCBI Taxonomy" id="31243"/>
    <lineage>
        <taxon>Eukaryota</taxon>
        <taxon>Metazoa</taxon>
        <taxon>Ecdysozoa</taxon>
        <taxon>Nematoda</taxon>
        <taxon>Chromadorea</taxon>
        <taxon>Rhabditida</taxon>
        <taxon>Tylenchina</taxon>
        <taxon>Tylenchomorpha</taxon>
        <taxon>Tylenchoidea</taxon>
        <taxon>Heteroderidae</taxon>
        <taxon>Heteroderinae</taxon>
        <taxon>Globodera</taxon>
    </lineage>
</organism>
<dbReference type="AlphaFoldDB" id="A0A914IBX7"/>
<evidence type="ECO:0000313" key="3">
    <source>
        <dbReference type="WBParaSite" id="Gr19_v10_g9420.t1"/>
    </source>
</evidence>
<dbReference type="WBParaSite" id="Gr19_v10_g9420.t1">
    <property type="protein sequence ID" value="Gr19_v10_g9420.t1"/>
    <property type="gene ID" value="Gr19_v10_g9420"/>
</dbReference>
<keyword evidence="2" id="KW-1185">Reference proteome</keyword>
<accession>A0A914IBX7</accession>